<dbReference type="AlphaFoldDB" id="A0A830BWW3"/>
<gene>
    <name evidence="1" type="ORF">PHJA_000978000</name>
</gene>
<dbReference type="Proteomes" id="UP000653305">
    <property type="component" value="Unassembled WGS sequence"/>
</dbReference>
<keyword evidence="2" id="KW-1185">Reference proteome</keyword>
<accession>A0A830BWW3</accession>
<name>A0A830BWW3_9LAMI</name>
<evidence type="ECO:0000313" key="1">
    <source>
        <dbReference type="EMBL" id="GFP88343.1"/>
    </source>
</evidence>
<reference evidence="1" key="1">
    <citation type="submission" date="2020-07" db="EMBL/GenBank/DDBJ databases">
        <title>Ethylene signaling mediates host invasion by parasitic plants.</title>
        <authorList>
            <person name="Yoshida S."/>
        </authorList>
    </citation>
    <scope>NUCLEOTIDE SEQUENCE</scope>
    <source>
        <strain evidence="1">Okayama</strain>
    </source>
</reference>
<comment type="caution">
    <text evidence="1">The sequence shown here is derived from an EMBL/GenBank/DDBJ whole genome shotgun (WGS) entry which is preliminary data.</text>
</comment>
<organism evidence="1 2">
    <name type="scientific">Phtheirospermum japonicum</name>
    <dbReference type="NCBI Taxonomy" id="374723"/>
    <lineage>
        <taxon>Eukaryota</taxon>
        <taxon>Viridiplantae</taxon>
        <taxon>Streptophyta</taxon>
        <taxon>Embryophyta</taxon>
        <taxon>Tracheophyta</taxon>
        <taxon>Spermatophyta</taxon>
        <taxon>Magnoliopsida</taxon>
        <taxon>eudicotyledons</taxon>
        <taxon>Gunneridae</taxon>
        <taxon>Pentapetalae</taxon>
        <taxon>asterids</taxon>
        <taxon>lamiids</taxon>
        <taxon>Lamiales</taxon>
        <taxon>Orobanchaceae</taxon>
        <taxon>Orobanchaceae incertae sedis</taxon>
        <taxon>Phtheirospermum</taxon>
    </lineage>
</organism>
<dbReference type="OrthoDB" id="10044893at2759"/>
<evidence type="ECO:0000313" key="2">
    <source>
        <dbReference type="Proteomes" id="UP000653305"/>
    </source>
</evidence>
<proteinExistence type="predicted"/>
<dbReference type="EMBL" id="BMAC01000167">
    <property type="protein sequence ID" value="GFP88343.1"/>
    <property type="molecule type" value="Genomic_DNA"/>
</dbReference>
<protein>
    <submittedName>
        <fullName evidence="1">F-box protein skip14</fullName>
    </submittedName>
</protein>
<sequence>MCPRCEKFRLVYDCPAEACQVKGSAAQVCRACTFCIARCAQCGRCISDNEYEETFCLDLLCSDCFKQVLKCQDRLDKRVVDDAHGVITNQVITPEVRVQTYDMP</sequence>